<dbReference type="SUPFAM" id="SSF52047">
    <property type="entry name" value="RNI-like"/>
    <property type="match status" value="1"/>
</dbReference>
<dbReference type="EMBL" id="ML122289">
    <property type="protein sequence ID" value="RPD56234.1"/>
    <property type="molecule type" value="Genomic_DNA"/>
</dbReference>
<reference evidence="2" key="1">
    <citation type="journal article" date="2018" name="Genome Biol. Evol.">
        <title>Genomics and development of Lentinus tigrinus, a white-rot wood-decaying mushroom with dimorphic fruiting bodies.</title>
        <authorList>
            <person name="Wu B."/>
            <person name="Xu Z."/>
            <person name="Knudson A."/>
            <person name="Carlson A."/>
            <person name="Chen N."/>
            <person name="Kovaka S."/>
            <person name="LaButti K."/>
            <person name="Lipzen A."/>
            <person name="Pennachio C."/>
            <person name="Riley R."/>
            <person name="Schakwitz W."/>
            <person name="Umezawa K."/>
            <person name="Ohm R.A."/>
            <person name="Grigoriev I.V."/>
            <person name="Nagy L.G."/>
            <person name="Gibbons J."/>
            <person name="Hibbett D."/>
        </authorList>
    </citation>
    <scope>NUCLEOTIDE SEQUENCE [LARGE SCALE GENOMIC DNA]</scope>
    <source>
        <strain evidence="2">ALCF2SS1-6</strain>
    </source>
</reference>
<dbReference type="STRING" id="1328759.A0A5C2RZ02"/>
<dbReference type="InterPro" id="IPR001810">
    <property type="entry name" value="F-box_dom"/>
</dbReference>
<dbReference type="Proteomes" id="UP000313359">
    <property type="component" value="Unassembled WGS sequence"/>
</dbReference>
<protein>
    <recommendedName>
        <fullName evidence="1">F-box domain-containing protein</fullName>
    </recommendedName>
</protein>
<evidence type="ECO:0000313" key="2">
    <source>
        <dbReference type="EMBL" id="RPD56234.1"/>
    </source>
</evidence>
<feature type="domain" description="F-box" evidence="1">
    <location>
        <begin position="48"/>
        <end position="114"/>
    </location>
</feature>
<sequence length="566" mass="63679">MSVRDHIANLTRALELEGPYMRDITLAVAALRTNLTKLLRLTNATLPINRVPQEVLVMIFSHATISDEHKFAYDLRGRGANAYDEALAVIEISHVCHHWRQTTLEAPTLWTRIDSRHPEILEMFMERSQKAPISLALDAEEEDLASLLSTVPADRLRRLDLMIDGDPSRDQVASLTTLVAPILECLTVNSGEDYYCGAAPLVWAHILDGQTYSMKALALRYVGHWMPSNIFPILTHLHLTLSSADIRTSDLVVLLANAPQLEFLFVEEQPNLPDREPSGSCPSPIVLSHLRYLTLDFTPYVQAMNLLKHLSLPERCFIRLSDVFIAKDDGEPSPLVDLGPLRHATALDIASVPGHRVLVVADSHISGLWIQAQLHDDITGNTWLLGLPTMINLSTVTSLHITIYRTHTFWPSVLKHFTALTELKAIVEGQDLGRMCPLDTLCTVLLEDPVLLPLLCGLYVQGVAWDDSCYKLSSKLVDMTAFRARTGHRLHHFFIQTNRPEVPQPHDLFGKRTTELVAHVDHFELVECGPKLCSFRMRDVWHIDGTERYWQLDGAQEYILPAEIKG</sequence>
<gene>
    <name evidence="2" type="ORF">L227DRAFT_578962</name>
</gene>
<proteinExistence type="predicted"/>
<accession>A0A5C2RZ02</accession>
<dbReference type="OrthoDB" id="2754196at2759"/>
<evidence type="ECO:0000313" key="3">
    <source>
        <dbReference type="Proteomes" id="UP000313359"/>
    </source>
</evidence>
<organism evidence="2 3">
    <name type="scientific">Lentinus tigrinus ALCF2SS1-6</name>
    <dbReference type="NCBI Taxonomy" id="1328759"/>
    <lineage>
        <taxon>Eukaryota</taxon>
        <taxon>Fungi</taxon>
        <taxon>Dikarya</taxon>
        <taxon>Basidiomycota</taxon>
        <taxon>Agaricomycotina</taxon>
        <taxon>Agaricomycetes</taxon>
        <taxon>Polyporales</taxon>
        <taxon>Polyporaceae</taxon>
        <taxon>Lentinus</taxon>
    </lineage>
</organism>
<dbReference type="Gene3D" id="1.20.1280.50">
    <property type="match status" value="1"/>
</dbReference>
<name>A0A5C2RZ02_9APHY</name>
<keyword evidence="3" id="KW-1185">Reference proteome</keyword>
<evidence type="ECO:0000259" key="1">
    <source>
        <dbReference type="Pfam" id="PF12937"/>
    </source>
</evidence>
<dbReference type="Pfam" id="PF12937">
    <property type="entry name" value="F-box-like"/>
    <property type="match status" value="1"/>
</dbReference>
<dbReference type="AlphaFoldDB" id="A0A5C2RZ02"/>